<reference evidence="1" key="1">
    <citation type="submission" date="2021-02" db="EMBL/GenBank/DDBJ databases">
        <authorList>
            <person name="Nowell W R."/>
        </authorList>
    </citation>
    <scope>NUCLEOTIDE SEQUENCE</scope>
    <source>
        <strain evidence="1">Ploen Becks lab</strain>
    </source>
</reference>
<organism evidence="1 2">
    <name type="scientific">Brachionus calyciflorus</name>
    <dbReference type="NCBI Taxonomy" id="104777"/>
    <lineage>
        <taxon>Eukaryota</taxon>
        <taxon>Metazoa</taxon>
        <taxon>Spiralia</taxon>
        <taxon>Gnathifera</taxon>
        <taxon>Rotifera</taxon>
        <taxon>Eurotatoria</taxon>
        <taxon>Monogononta</taxon>
        <taxon>Pseudotrocha</taxon>
        <taxon>Ploima</taxon>
        <taxon>Brachionidae</taxon>
        <taxon>Brachionus</taxon>
    </lineage>
</organism>
<dbReference type="Proteomes" id="UP000663879">
    <property type="component" value="Unassembled WGS sequence"/>
</dbReference>
<evidence type="ECO:0000313" key="1">
    <source>
        <dbReference type="EMBL" id="CAF0766894.1"/>
    </source>
</evidence>
<keyword evidence="2" id="KW-1185">Reference proteome</keyword>
<dbReference type="EMBL" id="CAJNOC010000482">
    <property type="protein sequence ID" value="CAF0766894.1"/>
    <property type="molecule type" value="Genomic_DNA"/>
</dbReference>
<evidence type="ECO:0000313" key="2">
    <source>
        <dbReference type="Proteomes" id="UP000663879"/>
    </source>
</evidence>
<sequence length="389" mass="45181">MEEKDKNYNEACNQSSIYFSDLNFNTSESGENDNNQNNSINDDIDSNEIEDHSILDLLVADGEDDDPISDLHKSEYISMCILTLFYSGKLTQSSLILVIKLLNIITNLNLSTNFNSLSKSLLSNIQETISYEKKWFCSLLNIFYWFNLEEQIKRLFKKKILPTFMLKTNLSSNIEDIYDGNIYKEYRKNLVYNNNQLIEKNYSFILNTDGIELSQKSTISIWPVYLAINELPIQNRYFIDNILIAGILVSDGKPKSIDYFFDSIISSLRHLELGLLVDTEIYRFFTIFGVFDKPARALMLKTVSSNGHYGCLKCRDEGCVVSFKNGYHHIFPYKEILDLRNHSNYLEDLENSKLFGKASKGIKDETFFSELKYYKPIDRPHAFNFCWCC</sequence>
<name>A0A813QGU5_9BILA</name>
<comment type="caution">
    <text evidence="1">The sequence shown here is derived from an EMBL/GenBank/DDBJ whole genome shotgun (WGS) entry which is preliminary data.</text>
</comment>
<proteinExistence type="predicted"/>
<gene>
    <name evidence="1" type="ORF">OXX778_LOCUS4740</name>
</gene>
<dbReference type="AlphaFoldDB" id="A0A813QGU5"/>
<dbReference type="OrthoDB" id="10010998at2759"/>
<accession>A0A813QGU5</accession>
<protein>
    <submittedName>
        <fullName evidence="1">Uncharacterized protein</fullName>
    </submittedName>
</protein>